<reference evidence="2 3" key="1">
    <citation type="submission" date="2024-09" db="EMBL/GenBank/DDBJ databases">
        <authorList>
            <person name="Sun Q."/>
            <person name="Mori K."/>
        </authorList>
    </citation>
    <scope>NUCLEOTIDE SEQUENCE [LARGE SCALE GENOMIC DNA]</scope>
    <source>
        <strain evidence="2 3">TBRC 7907</strain>
    </source>
</reference>
<evidence type="ECO:0000313" key="2">
    <source>
        <dbReference type="EMBL" id="MFB9908505.1"/>
    </source>
</evidence>
<organism evidence="2 3">
    <name type="scientific">Allokutzneria oryzae</name>
    <dbReference type="NCBI Taxonomy" id="1378989"/>
    <lineage>
        <taxon>Bacteria</taxon>
        <taxon>Bacillati</taxon>
        <taxon>Actinomycetota</taxon>
        <taxon>Actinomycetes</taxon>
        <taxon>Pseudonocardiales</taxon>
        <taxon>Pseudonocardiaceae</taxon>
        <taxon>Allokutzneria</taxon>
    </lineage>
</organism>
<dbReference type="NCBIfam" id="NF041516">
    <property type="entry name" value="PA2928_fam"/>
    <property type="match status" value="1"/>
</dbReference>
<dbReference type="Proteomes" id="UP001589693">
    <property type="component" value="Unassembled WGS sequence"/>
</dbReference>
<keyword evidence="1" id="KW-1133">Transmembrane helix</keyword>
<keyword evidence="1" id="KW-0812">Transmembrane</keyword>
<evidence type="ECO:0000313" key="3">
    <source>
        <dbReference type="Proteomes" id="UP001589693"/>
    </source>
</evidence>
<sequence length="358" mass="37979">MDITFHRPRQRRGPRSAFVLLPLVLFGCMFFGGSYLLSPEPDVEVQRDVGFATVNGREAALLPYERSGSRGMFQLMFRDMFQVRLAAMDLRTGERLWDIQLSDKLLWNASVLAAGKTTAYVSTDAGLVAVSLANGEVLAERAGFGGLGDSYVASRSAYAFDADRNVVVAMDATGNVHTIALDSLVTTPADAATAAMWNGKLSGKRPLPDASSTTAKEAMLNPTESLVLKDKPMGATLFRRVPGGRISPVGDTVFHNAQIVLERSSPRTAAGARSGHVLVQHERNVNDKTNVLSVVSLATGAVTDSLVVGSSRAQTVSDDKTAVTVATEGKSHPNGLAVVGADGRITHFSVGTSNVFGL</sequence>
<protein>
    <submittedName>
        <fullName evidence="2">PA2928 family protein</fullName>
    </submittedName>
</protein>
<dbReference type="SUPFAM" id="SSF50998">
    <property type="entry name" value="Quinoprotein alcohol dehydrogenase-like"/>
    <property type="match status" value="1"/>
</dbReference>
<name>A0ABV6A795_9PSEU</name>
<gene>
    <name evidence="2" type="ORF">ACFFQA_31600</name>
</gene>
<keyword evidence="1" id="KW-0472">Membrane</keyword>
<accession>A0ABV6A795</accession>
<keyword evidence="3" id="KW-1185">Reference proteome</keyword>
<dbReference type="EMBL" id="JBHLZU010000027">
    <property type="protein sequence ID" value="MFB9908505.1"/>
    <property type="molecule type" value="Genomic_DNA"/>
</dbReference>
<comment type="caution">
    <text evidence="2">The sequence shown here is derived from an EMBL/GenBank/DDBJ whole genome shotgun (WGS) entry which is preliminary data.</text>
</comment>
<dbReference type="RefSeq" id="WP_377860274.1">
    <property type="nucleotide sequence ID" value="NZ_JBHLZU010000027.1"/>
</dbReference>
<dbReference type="Gene3D" id="2.130.10.10">
    <property type="entry name" value="YVTN repeat-like/Quinoprotein amine dehydrogenase"/>
    <property type="match status" value="1"/>
</dbReference>
<evidence type="ECO:0000256" key="1">
    <source>
        <dbReference type="SAM" id="Phobius"/>
    </source>
</evidence>
<proteinExistence type="predicted"/>
<feature type="transmembrane region" description="Helical" evidence="1">
    <location>
        <begin position="17"/>
        <end position="37"/>
    </location>
</feature>
<dbReference type="InterPro" id="IPR015943">
    <property type="entry name" value="WD40/YVTN_repeat-like_dom_sf"/>
</dbReference>
<dbReference type="InterPro" id="IPR011047">
    <property type="entry name" value="Quinoprotein_ADH-like_sf"/>
</dbReference>
<dbReference type="PROSITE" id="PS51257">
    <property type="entry name" value="PROKAR_LIPOPROTEIN"/>
    <property type="match status" value="1"/>
</dbReference>
<dbReference type="InterPro" id="IPR048161">
    <property type="entry name" value="PA2928-like"/>
</dbReference>